<comment type="caution">
    <text evidence="2">The sequence shown here is derived from an EMBL/GenBank/DDBJ whole genome shotgun (WGS) entry which is preliminary data.</text>
</comment>
<evidence type="ECO:0000313" key="3">
    <source>
        <dbReference type="Proteomes" id="UP001283361"/>
    </source>
</evidence>
<name>A0AAE1B856_9GAST</name>
<evidence type="ECO:0000313" key="2">
    <source>
        <dbReference type="EMBL" id="KAK3801228.1"/>
    </source>
</evidence>
<sequence>MISVLRMRWCRERPHQSYQGAPRNRQATEVRASRDPHRLPGRHQIGCRARNQFSLGRDWLIINQAVLSSGR</sequence>
<dbReference type="EMBL" id="JAWDGP010000350">
    <property type="protein sequence ID" value="KAK3801228.1"/>
    <property type="molecule type" value="Genomic_DNA"/>
</dbReference>
<dbReference type="Proteomes" id="UP001283361">
    <property type="component" value="Unassembled WGS sequence"/>
</dbReference>
<organism evidence="2 3">
    <name type="scientific">Elysia crispata</name>
    <name type="common">lettuce slug</name>
    <dbReference type="NCBI Taxonomy" id="231223"/>
    <lineage>
        <taxon>Eukaryota</taxon>
        <taxon>Metazoa</taxon>
        <taxon>Spiralia</taxon>
        <taxon>Lophotrochozoa</taxon>
        <taxon>Mollusca</taxon>
        <taxon>Gastropoda</taxon>
        <taxon>Heterobranchia</taxon>
        <taxon>Euthyneura</taxon>
        <taxon>Panpulmonata</taxon>
        <taxon>Sacoglossa</taxon>
        <taxon>Placobranchoidea</taxon>
        <taxon>Plakobranchidae</taxon>
        <taxon>Elysia</taxon>
    </lineage>
</organism>
<evidence type="ECO:0000256" key="1">
    <source>
        <dbReference type="SAM" id="MobiDB-lite"/>
    </source>
</evidence>
<accession>A0AAE1B856</accession>
<feature type="region of interest" description="Disordered" evidence="1">
    <location>
        <begin position="15"/>
        <end position="42"/>
    </location>
</feature>
<protein>
    <submittedName>
        <fullName evidence="2">Uncharacterized protein</fullName>
    </submittedName>
</protein>
<keyword evidence="3" id="KW-1185">Reference proteome</keyword>
<proteinExistence type="predicted"/>
<gene>
    <name evidence="2" type="ORF">RRG08_010451</name>
</gene>
<feature type="compositionally biased region" description="Basic and acidic residues" evidence="1">
    <location>
        <begin position="26"/>
        <end position="38"/>
    </location>
</feature>
<dbReference type="AlphaFoldDB" id="A0AAE1B856"/>
<reference evidence="2" key="1">
    <citation type="journal article" date="2023" name="G3 (Bethesda)">
        <title>A reference genome for the long-term kleptoplast-retaining sea slug Elysia crispata morphotype clarki.</title>
        <authorList>
            <person name="Eastman K.E."/>
            <person name="Pendleton A.L."/>
            <person name="Shaikh M.A."/>
            <person name="Suttiyut T."/>
            <person name="Ogas R."/>
            <person name="Tomko P."/>
            <person name="Gavelis G."/>
            <person name="Widhalm J.R."/>
            <person name="Wisecaver J.H."/>
        </authorList>
    </citation>
    <scope>NUCLEOTIDE SEQUENCE</scope>
    <source>
        <strain evidence="2">ECLA1</strain>
    </source>
</reference>